<evidence type="ECO:0000313" key="2">
    <source>
        <dbReference type="Proteomes" id="UP000007797"/>
    </source>
</evidence>
<dbReference type="Proteomes" id="UP000007797">
    <property type="component" value="Unassembled WGS sequence"/>
</dbReference>
<dbReference type="GeneID" id="14875716"/>
<name>F4PNA9_CACFS</name>
<proteinExistence type="predicted"/>
<reference evidence="2" key="1">
    <citation type="journal article" date="2011" name="Genome Res.">
        <title>Phylogeny-wide analysis of social amoeba genomes highlights ancient origins for complex intercellular communication.</title>
        <authorList>
            <person name="Heidel A.J."/>
            <person name="Lawal H.M."/>
            <person name="Felder M."/>
            <person name="Schilde C."/>
            <person name="Helps N.R."/>
            <person name="Tunggal B."/>
            <person name="Rivero F."/>
            <person name="John U."/>
            <person name="Schleicher M."/>
            <person name="Eichinger L."/>
            <person name="Platzer M."/>
            <person name="Noegel A.A."/>
            <person name="Schaap P."/>
            <person name="Gloeckner G."/>
        </authorList>
    </citation>
    <scope>NUCLEOTIDE SEQUENCE [LARGE SCALE GENOMIC DNA]</scope>
    <source>
        <strain evidence="2">SH3</strain>
    </source>
</reference>
<sequence>MGICVTRNTDYTCMYLPTRVLPIGVKIYQLITINLSFIRFVAF</sequence>
<dbReference type="KEGG" id="dfa:DFA_05092"/>
<dbReference type="AlphaFoldDB" id="F4PNA9"/>
<gene>
    <name evidence="1" type="ORF">DFA_05092</name>
</gene>
<accession>F4PNA9</accession>
<protein>
    <submittedName>
        <fullName evidence="1">Uncharacterized protein</fullName>
    </submittedName>
</protein>
<keyword evidence="2" id="KW-1185">Reference proteome</keyword>
<dbReference type="EMBL" id="GL883008">
    <property type="protein sequence ID" value="EGG22962.1"/>
    <property type="molecule type" value="Genomic_DNA"/>
</dbReference>
<organism evidence="1 2">
    <name type="scientific">Cavenderia fasciculata</name>
    <name type="common">Slime mold</name>
    <name type="synonym">Dictyostelium fasciculatum</name>
    <dbReference type="NCBI Taxonomy" id="261658"/>
    <lineage>
        <taxon>Eukaryota</taxon>
        <taxon>Amoebozoa</taxon>
        <taxon>Evosea</taxon>
        <taxon>Eumycetozoa</taxon>
        <taxon>Dictyostelia</taxon>
        <taxon>Acytosteliales</taxon>
        <taxon>Cavenderiaceae</taxon>
        <taxon>Cavenderia</taxon>
    </lineage>
</organism>
<evidence type="ECO:0000313" key="1">
    <source>
        <dbReference type="EMBL" id="EGG22962.1"/>
    </source>
</evidence>
<dbReference type="RefSeq" id="XP_004360813.1">
    <property type="nucleotide sequence ID" value="XM_004360756.1"/>
</dbReference>